<comment type="caution">
    <text evidence="1">The sequence shown here is derived from an EMBL/GenBank/DDBJ whole genome shotgun (WGS) entry which is preliminary data.</text>
</comment>
<organism evidence="1 2">
    <name type="scientific">Phanerochaete sordida</name>
    <dbReference type="NCBI Taxonomy" id="48140"/>
    <lineage>
        <taxon>Eukaryota</taxon>
        <taxon>Fungi</taxon>
        <taxon>Dikarya</taxon>
        <taxon>Basidiomycota</taxon>
        <taxon>Agaricomycotina</taxon>
        <taxon>Agaricomycetes</taxon>
        <taxon>Polyporales</taxon>
        <taxon>Phanerochaetaceae</taxon>
        <taxon>Phanerochaete</taxon>
    </lineage>
</organism>
<name>A0A9P3G441_9APHY</name>
<sequence length="107" mass="11797">MLALSGPSGVSPRGIHLRKAYDCALQMKWYRDWRGACSRDPSASAGSQIVIWRRCAPPLRGTCPDRVPTPELSNWTTPVLHRAAGARRAHALDLEVSDPESESDPDF</sequence>
<reference evidence="1 2" key="1">
    <citation type="submission" date="2021-08" db="EMBL/GenBank/DDBJ databases">
        <title>Draft Genome Sequence of Phanerochaete sordida strain YK-624.</title>
        <authorList>
            <person name="Mori T."/>
            <person name="Dohra H."/>
            <person name="Suzuki T."/>
            <person name="Kawagishi H."/>
            <person name="Hirai H."/>
        </authorList>
    </citation>
    <scope>NUCLEOTIDE SEQUENCE [LARGE SCALE GENOMIC DNA]</scope>
    <source>
        <strain evidence="1 2">YK-624</strain>
    </source>
</reference>
<dbReference type="AlphaFoldDB" id="A0A9P3G441"/>
<protein>
    <submittedName>
        <fullName evidence="1">Uncharacterized protein</fullName>
    </submittedName>
</protein>
<evidence type="ECO:0000313" key="2">
    <source>
        <dbReference type="Proteomes" id="UP000703269"/>
    </source>
</evidence>
<proteinExistence type="predicted"/>
<keyword evidence="2" id="KW-1185">Reference proteome</keyword>
<evidence type="ECO:0000313" key="1">
    <source>
        <dbReference type="EMBL" id="GJE87244.1"/>
    </source>
</evidence>
<gene>
    <name evidence="1" type="ORF">PsYK624_033270</name>
</gene>
<dbReference type="Proteomes" id="UP000703269">
    <property type="component" value="Unassembled WGS sequence"/>
</dbReference>
<accession>A0A9P3G441</accession>
<dbReference type="EMBL" id="BPQB01000006">
    <property type="protein sequence ID" value="GJE87244.1"/>
    <property type="molecule type" value="Genomic_DNA"/>
</dbReference>